<reference evidence="4" key="1">
    <citation type="submission" date="2015-01" db="EMBL/GenBank/DDBJ databases">
        <authorList>
            <person name="Manzoor Shahid"/>
            <person name="Zubair Saima"/>
        </authorList>
    </citation>
    <scope>NUCLEOTIDE SEQUENCE [LARGE SCALE GENOMIC DNA]</scope>
    <source>
        <strain evidence="4">V1</strain>
    </source>
</reference>
<protein>
    <recommendedName>
        <fullName evidence="1">Glutamyl-tRNA(Gln) amidotransferase subunit C</fullName>
    </recommendedName>
</protein>
<keyword evidence="2" id="KW-0436">Ligase</keyword>
<dbReference type="InterPro" id="IPR003837">
    <property type="entry name" value="GatC"/>
</dbReference>
<dbReference type="RefSeq" id="WP_002698716.1">
    <property type="nucleotide sequence ID" value="NZ_CDNC01000013.1"/>
</dbReference>
<dbReference type="GO" id="GO:0016740">
    <property type="term" value="F:transferase activity"/>
    <property type="evidence" value="ECO:0007669"/>
    <property type="project" value="UniProtKB-KW"/>
</dbReference>
<evidence type="ECO:0000313" key="4">
    <source>
        <dbReference type="Proteomes" id="UP000042527"/>
    </source>
</evidence>
<sequence>MEKHKITPEIFDNLLYLSRLSADDANREETARQVEQIVQYFDVLSKYDEPDQKLCDENVQTETQLRSDVIKQGIDQSGLKKMTPEYMDGYFRVPKVLGSGA</sequence>
<dbReference type="GO" id="GO:0016874">
    <property type="term" value="F:ligase activity"/>
    <property type="evidence" value="ECO:0007669"/>
    <property type="project" value="UniProtKB-KW"/>
</dbReference>
<gene>
    <name evidence="2" type="primary">gatC</name>
    <name evidence="3" type="ORF">FUT82_04385</name>
    <name evidence="2" type="ORF">TPHV1_200029</name>
</gene>
<dbReference type="Proteomes" id="UP000323594">
    <property type="component" value="Chromosome"/>
</dbReference>
<dbReference type="GeneID" id="57754172"/>
<keyword evidence="2" id="KW-0808">Transferase</keyword>
<dbReference type="InterPro" id="IPR036113">
    <property type="entry name" value="Asp/Glu-ADT_sf_sub_c"/>
</dbReference>
<evidence type="ECO:0000313" key="3">
    <source>
        <dbReference type="EMBL" id="QEJ97300.1"/>
    </source>
</evidence>
<dbReference type="SUPFAM" id="SSF141000">
    <property type="entry name" value="Glu-tRNAGln amidotransferase C subunit"/>
    <property type="match status" value="1"/>
</dbReference>
<accession>A0A0B7GSW9</accession>
<dbReference type="Proteomes" id="UP000042527">
    <property type="component" value="Unassembled WGS sequence"/>
</dbReference>
<dbReference type="OrthoDB" id="9813938at2"/>
<dbReference type="EMBL" id="CP042817">
    <property type="protein sequence ID" value="QEJ97300.1"/>
    <property type="molecule type" value="Genomic_DNA"/>
</dbReference>
<dbReference type="GO" id="GO:0006450">
    <property type="term" value="P:regulation of translational fidelity"/>
    <property type="evidence" value="ECO:0007669"/>
    <property type="project" value="InterPro"/>
</dbReference>
<organism evidence="2 4">
    <name type="scientific">Treponema phagedenis</name>
    <dbReference type="NCBI Taxonomy" id="162"/>
    <lineage>
        <taxon>Bacteria</taxon>
        <taxon>Pseudomonadati</taxon>
        <taxon>Spirochaetota</taxon>
        <taxon>Spirochaetia</taxon>
        <taxon>Spirochaetales</taxon>
        <taxon>Treponemataceae</taxon>
        <taxon>Treponema</taxon>
    </lineage>
</organism>
<keyword evidence="4" id="KW-1185">Reference proteome</keyword>
<proteinExistence type="predicted"/>
<evidence type="ECO:0000256" key="1">
    <source>
        <dbReference type="ARBA" id="ARBA00014426"/>
    </source>
</evidence>
<reference evidence="3 5" key="3">
    <citation type="submission" date="2019-08" db="EMBL/GenBank/DDBJ databases">
        <authorList>
            <person name="Kuhnert P."/>
        </authorList>
    </citation>
    <scope>NUCLEOTIDE SEQUENCE [LARGE SCALE GENOMIC DNA]</scope>
    <source>
        <strain evidence="3 5">B36.5</strain>
    </source>
</reference>
<evidence type="ECO:0000313" key="5">
    <source>
        <dbReference type="Proteomes" id="UP000323594"/>
    </source>
</evidence>
<dbReference type="Pfam" id="PF02686">
    <property type="entry name" value="GatC"/>
    <property type="match status" value="1"/>
</dbReference>
<dbReference type="NCBIfam" id="TIGR00135">
    <property type="entry name" value="gatC"/>
    <property type="match status" value="1"/>
</dbReference>
<dbReference type="EMBL" id="CDNC01000013">
    <property type="protein sequence ID" value="CEM61739.1"/>
    <property type="molecule type" value="Genomic_DNA"/>
</dbReference>
<name>A0A0B7GSW9_TREPH</name>
<evidence type="ECO:0000313" key="2">
    <source>
        <dbReference type="EMBL" id="CEM61739.1"/>
    </source>
</evidence>
<dbReference type="AlphaFoldDB" id="A0A0B7GSW9"/>
<reference evidence="2" key="2">
    <citation type="submission" date="2015-01" db="EMBL/GenBank/DDBJ databases">
        <authorList>
            <person name="Xiang T."/>
            <person name="Song Y."/>
            <person name="Huang L."/>
            <person name="Wang B."/>
            <person name="Wu P."/>
        </authorList>
    </citation>
    <scope>NUCLEOTIDE SEQUENCE [LARGE SCALE GENOMIC DNA]</scope>
    <source>
        <strain evidence="2">V1</strain>
    </source>
</reference>